<dbReference type="EMBL" id="JACGXA010000001">
    <property type="protein sequence ID" value="MBA8805498.1"/>
    <property type="molecule type" value="Genomic_DNA"/>
</dbReference>
<dbReference type="RefSeq" id="WP_182541227.1">
    <property type="nucleotide sequence ID" value="NZ_JACGXA010000001.1"/>
</dbReference>
<reference evidence="2 3" key="1">
    <citation type="submission" date="2020-07" db="EMBL/GenBank/DDBJ databases">
        <title>Sequencing the genomes of 1000 actinobacteria strains.</title>
        <authorList>
            <person name="Klenk H.-P."/>
        </authorList>
    </citation>
    <scope>NUCLEOTIDE SEQUENCE [LARGE SCALE GENOMIC DNA]</scope>
    <source>
        <strain evidence="2 3">DSM 21349</strain>
    </source>
</reference>
<protein>
    <submittedName>
        <fullName evidence="2">Uncharacterized protein</fullName>
    </submittedName>
</protein>
<name>A0A7W3PBA2_9ACTN</name>
<keyword evidence="1" id="KW-1133">Transmembrane helix</keyword>
<keyword evidence="3" id="KW-1185">Reference proteome</keyword>
<dbReference type="AlphaFoldDB" id="A0A7W3PBA2"/>
<keyword evidence="1" id="KW-0812">Transmembrane</keyword>
<feature type="transmembrane region" description="Helical" evidence="1">
    <location>
        <begin position="47"/>
        <end position="66"/>
    </location>
</feature>
<dbReference type="Proteomes" id="UP000580910">
    <property type="component" value="Unassembled WGS sequence"/>
</dbReference>
<sequence length="153" mass="16235">MALPTPSDYRLSPALGARLMGLLLVALAILLFVLTAAVAVFHLPPDLLVGLAALGLVGVFGGGWLLTRRTYVVRLDADGYRVRFVRGAGVTAASWTDVEDAVTASPRGIPCVVLHLKDGRATTIPVEALAADREDFVRDLQAHLQRGQGLTPL</sequence>
<evidence type="ECO:0000313" key="2">
    <source>
        <dbReference type="EMBL" id="MBA8805498.1"/>
    </source>
</evidence>
<proteinExistence type="predicted"/>
<keyword evidence="1" id="KW-0472">Membrane</keyword>
<comment type="caution">
    <text evidence="2">The sequence shown here is derived from an EMBL/GenBank/DDBJ whole genome shotgun (WGS) entry which is preliminary data.</text>
</comment>
<gene>
    <name evidence="2" type="ORF">FB382_003789</name>
</gene>
<evidence type="ECO:0000256" key="1">
    <source>
        <dbReference type="SAM" id="Phobius"/>
    </source>
</evidence>
<organism evidence="2 3">
    <name type="scientific">Nocardioides ginsengisegetis</name>
    <dbReference type="NCBI Taxonomy" id="661491"/>
    <lineage>
        <taxon>Bacteria</taxon>
        <taxon>Bacillati</taxon>
        <taxon>Actinomycetota</taxon>
        <taxon>Actinomycetes</taxon>
        <taxon>Propionibacteriales</taxon>
        <taxon>Nocardioidaceae</taxon>
        <taxon>Nocardioides</taxon>
    </lineage>
</organism>
<accession>A0A7W3PBA2</accession>
<evidence type="ECO:0000313" key="3">
    <source>
        <dbReference type="Proteomes" id="UP000580910"/>
    </source>
</evidence>
<feature type="transmembrane region" description="Helical" evidence="1">
    <location>
        <begin position="21"/>
        <end position="41"/>
    </location>
</feature>